<evidence type="ECO:0000313" key="3">
    <source>
        <dbReference type="EMBL" id="CDW25967.1"/>
    </source>
</evidence>
<feature type="region of interest" description="Disordered" evidence="1">
    <location>
        <begin position="31"/>
        <end position="55"/>
    </location>
</feature>
<sequence>MKNRAMSSSILQMFLFWIAVSSSFGDIIGGGRHRHSHNSHRTLRKGRQNGGRGSASQGLAIDFTGCVNDPSTGFCCIEKEEPFTSLQKDPILECTHKNVEKCHYTYVTQFTPSQEEVCEENFEKTCQVTFKQQAFNDTIRKCYKPLEKICNGQGPEECKTVYESSCTTKYVEKKPGKYVGDTKCEKLPIEICGAGCVTSEGPEECHNKVITSLIDVPEEVCDLNPQKTCRFQTKLVPKLSPKHECTVFPQEICHLKFSQAAPVTKTLRTKWCQDPTPPSPGESYEENENTPPLITTIDGAENNVNTVELPTYVTEPPPTPPPALYGAPPRSPRQQFSLGDIGLLPPPPSSSKSRFVRSSITA</sequence>
<accession>A0A0K2TJZ8</accession>
<keyword evidence="2" id="KW-0732">Signal</keyword>
<proteinExistence type="predicted"/>
<name>A0A0K2TJZ8_LEPSM</name>
<dbReference type="GeneID" id="121120016"/>
<organism evidence="3">
    <name type="scientific">Lepeophtheirus salmonis</name>
    <name type="common">Salmon louse</name>
    <name type="synonym">Caligus salmonis</name>
    <dbReference type="NCBI Taxonomy" id="72036"/>
    <lineage>
        <taxon>Eukaryota</taxon>
        <taxon>Metazoa</taxon>
        <taxon>Ecdysozoa</taxon>
        <taxon>Arthropoda</taxon>
        <taxon>Crustacea</taxon>
        <taxon>Multicrustacea</taxon>
        <taxon>Hexanauplia</taxon>
        <taxon>Copepoda</taxon>
        <taxon>Siphonostomatoida</taxon>
        <taxon>Caligidae</taxon>
        <taxon>Lepeophtheirus</taxon>
    </lineage>
</organism>
<evidence type="ECO:0000256" key="1">
    <source>
        <dbReference type="SAM" id="MobiDB-lite"/>
    </source>
</evidence>
<dbReference type="AlphaFoldDB" id="A0A0K2TJZ8"/>
<evidence type="ECO:0000256" key="2">
    <source>
        <dbReference type="SAM" id="SignalP"/>
    </source>
</evidence>
<feature type="region of interest" description="Disordered" evidence="1">
    <location>
        <begin position="271"/>
        <end position="362"/>
    </location>
</feature>
<dbReference type="EMBL" id="HACA01008606">
    <property type="protein sequence ID" value="CDW25967.1"/>
    <property type="molecule type" value="Transcribed_RNA"/>
</dbReference>
<feature type="chain" id="PRO_5005487827" evidence="2">
    <location>
        <begin position="26"/>
        <end position="362"/>
    </location>
</feature>
<feature type="compositionally biased region" description="Basic residues" evidence="1">
    <location>
        <begin position="31"/>
        <end position="47"/>
    </location>
</feature>
<dbReference type="KEGG" id="lsm:121120016"/>
<protein>
    <submittedName>
        <fullName evidence="3">Uncharacterized protein</fullName>
    </submittedName>
</protein>
<dbReference type="RefSeq" id="XP_040570802.1">
    <property type="nucleotide sequence ID" value="XM_040714868.2"/>
</dbReference>
<feature type="signal peptide" evidence="2">
    <location>
        <begin position="1"/>
        <end position="25"/>
    </location>
</feature>
<reference evidence="3" key="1">
    <citation type="submission" date="2014-05" db="EMBL/GenBank/DDBJ databases">
        <authorList>
            <person name="Chronopoulou M."/>
        </authorList>
    </citation>
    <scope>NUCLEOTIDE SEQUENCE</scope>
    <source>
        <tissue evidence="3">Whole organism</tissue>
    </source>
</reference>